<dbReference type="AlphaFoldDB" id="A0A2K3YYH8"/>
<gene>
    <name evidence="2" type="ORF">CD122_00750</name>
</gene>
<comment type="caution">
    <text evidence="2">The sequence shown here is derived from an EMBL/GenBank/DDBJ whole genome shotgun (WGS) entry which is preliminary data.</text>
</comment>
<organism evidence="2 3">
    <name type="scientific">Staphylococcus rostri</name>
    <dbReference type="NCBI Taxonomy" id="522262"/>
    <lineage>
        <taxon>Bacteria</taxon>
        <taxon>Bacillati</taxon>
        <taxon>Bacillota</taxon>
        <taxon>Bacilli</taxon>
        <taxon>Bacillales</taxon>
        <taxon>Staphylococcaceae</taxon>
        <taxon>Staphylococcus</taxon>
    </lineage>
</organism>
<feature type="transmembrane region" description="Helical" evidence="1">
    <location>
        <begin position="6"/>
        <end position="25"/>
    </location>
</feature>
<feature type="transmembrane region" description="Helical" evidence="1">
    <location>
        <begin position="37"/>
        <end position="56"/>
    </location>
</feature>
<keyword evidence="1" id="KW-0812">Transmembrane</keyword>
<accession>A0A2K3YYH8</accession>
<keyword evidence="1" id="KW-0472">Membrane</keyword>
<protein>
    <submittedName>
        <fullName evidence="2">Uncharacterized protein</fullName>
    </submittedName>
</protein>
<evidence type="ECO:0000313" key="3">
    <source>
        <dbReference type="Proteomes" id="UP000242752"/>
    </source>
</evidence>
<reference evidence="2 3" key="1">
    <citation type="submission" date="2017-08" db="EMBL/GenBank/DDBJ databases">
        <title>Draft genome sequences of 64 type strains of genus Staph aureus.</title>
        <authorList>
            <person name="Cole K."/>
            <person name="Golubchik T."/>
            <person name="Russell J."/>
            <person name="Foster D."/>
            <person name="Llewelyn M."/>
            <person name="Wilson D."/>
            <person name="Crook D."/>
            <person name="Paul J."/>
        </authorList>
    </citation>
    <scope>NUCLEOTIDE SEQUENCE [LARGE SCALE GENOMIC DNA]</scope>
    <source>
        <strain evidence="2 3">DSM 21968</strain>
    </source>
</reference>
<dbReference type="EMBL" id="PPRF01000004">
    <property type="protein sequence ID" value="PNZ30364.1"/>
    <property type="molecule type" value="Genomic_DNA"/>
</dbReference>
<dbReference type="Proteomes" id="UP000242752">
    <property type="component" value="Unassembled WGS sequence"/>
</dbReference>
<sequence>MEKVYNMITTMVIVVLVIVTMNGFCNSHERSKAIINMSAFIVIILLGVIAMIYSFFKHKGTKR</sequence>
<proteinExistence type="predicted"/>
<keyword evidence="1" id="KW-1133">Transmembrane helix</keyword>
<name>A0A2K3YYH8_9STAP</name>
<evidence type="ECO:0000313" key="2">
    <source>
        <dbReference type="EMBL" id="PNZ30364.1"/>
    </source>
</evidence>
<evidence type="ECO:0000256" key="1">
    <source>
        <dbReference type="SAM" id="Phobius"/>
    </source>
</evidence>
<keyword evidence="3" id="KW-1185">Reference proteome</keyword>